<keyword evidence="2" id="KW-1185">Reference proteome</keyword>
<evidence type="ECO:0000313" key="1">
    <source>
        <dbReference type="EMBL" id="QUN34441.1"/>
    </source>
</evidence>
<accession>A0AB74VDC4</accession>
<sequence length="105" mass="12329">MENVKVNSVNSEVGMSLRNRISKEDKFLDFTCFLMNMIEMDEDAGYSSLENYKLGEDCFERELVKYAFNENSIWEQCFEVAGVKNLNEFEIQFKNVHFCEGVIQQ</sequence>
<evidence type="ECO:0000313" key="2">
    <source>
        <dbReference type="Proteomes" id="UP000679373"/>
    </source>
</evidence>
<dbReference type="Proteomes" id="UP000679373">
    <property type="component" value="Chromosome"/>
</dbReference>
<proteinExistence type="predicted"/>
<dbReference type="GeneID" id="66347124"/>
<dbReference type="RefSeq" id="WP_139357397.1">
    <property type="nucleotide sequence ID" value="NZ_BKAK01000058.1"/>
</dbReference>
<organism evidence="1 2">
    <name type="scientific">Clostridium beijerinckii</name>
    <name type="common">Clostridium MP</name>
    <dbReference type="NCBI Taxonomy" id="1520"/>
    <lineage>
        <taxon>Bacteria</taxon>
        <taxon>Bacillati</taxon>
        <taxon>Bacillota</taxon>
        <taxon>Clostridia</taxon>
        <taxon>Eubacteriales</taxon>
        <taxon>Clostridiaceae</taxon>
        <taxon>Clostridium</taxon>
    </lineage>
</organism>
<dbReference type="AlphaFoldDB" id="A0AB74VDC4"/>
<reference evidence="1" key="1">
    <citation type="submission" date="2021-04" db="EMBL/GenBank/DDBJ databases">
        <title>Complete genome sequence of the type strain Clostridium beijerinckii NRRL B-598.</title>
        <authorList>
            <person name="Sedlar K."/>
            <person name="Branska B."/>
            <person name="Bezdicek M."/>
            <person name="Nykrynova M."/>
            <person name="Lengerova M."/>
            <person name="Skutkova H."/>
            <person name="Patakova P."/>
        </authorList>
    </citation>
    <scope>NUCLEOTIDE SEQUENCE</scope>
    <source>
        <strain evidence="1">DSM 791</strain>
    </source>
</reference>
<gene>
    <name evidence="1" type="ORF">KEC93_21335</name>
</gene>
<dbReference type="EMBL" id="CP073653">
    <property type="protein sequence ID" value="QUN34441.1"/>
    <property type="molecule type" value="Genomic_DNA"/>
</dbReference>
<name>A0AB74VDC4_CLOBE</name>
<protein>
    <submittedName>
        <fullName evidence="1">Uncharacterized protein</fullName>
    </submittedName>
</protein>